<dbReference type="STRING" id="98403.A0A151GCY4"/>
<dbReference type="InParanoid" id="A0A151GCY4"/>
<dbReference type="GeneID" id="63719515"/>
<accession>A0A151GCY4</accession>
<keyword evidence="1" id="KW-1133">Transmembrane helix</keyword>
<gene>
    <name evidence="2" type="ORF">DCS_06872</name>
</gene>
<keyword evidence="1" id="KW-0472">Membrane</keyword>
<dbReference type="InterPro" id="IPR053008">
    <property type="entry name" value="Phomopsin_biosynth_assoc"/>
</dbReference>
<dbReference type="PANTHER" id="PTHR35896:SF3">
    <property type="entry name" value="MAJOR FACILITATOR SUPERFAMILY TRANSPORTER"/>
    <property type="match status" value="1"/>
</dbReference>
<proteinExistence type="predicted"/>
<name>A0A151GCY4_DRECN</name>
<dbReference type="RefSeq" id="XP_040654263.1">
    <property type="nucleotide sequence ID" value="XM_040804159.1"/>
</dbReference>
<keyword evidence="3" id="KW-1185">Reference proteome</keyword>
<dbReference type="Proteomes" id="UP000076580">
    <property type="component" value="Chromosome 03"/>
</dbReference>
<evidence type="ECO:0000313" key="2">
    <source>
        <dbReference type="EMBL" id="KYK54911.1"/>
    </source>
</evidence>
<evidence type="ECO:0000256" key="1">
    <source>
        <dbReference type="SAM" id="Phobius"/>
    </source>
</evidence>
<sequence>MLLQHTSIAGIMELLPQFKQKYHIISNDSQESSGDGFKAPQAPLKRWLLLVLFAWWNVIAFGWALYGFQAYLGSDEPAVTAISCDCGASLDEATAMGCKYDALSVSWLPPQCRDDELAAEFNRAGPGPNGEWSYWADRNQTRPLTVDEVAALAAKPVEDAQFWTTFGWHVSHCSFYWRKEHRMREKGFQVEHRYDKESHVKHCHMTFMARTPLQVTNTQAVVGLGGDRIGGIVMKHETEKEDKKDEHARGHHHH</sequence>
<reference evidence="2 3" key="1">
    <citation type="journal article" date="2016" name="Sci. Rep.">
        <title>Insights into Adaptations to a Near-Obligate Nematode Endoparasitic Lifestyle from the Finished Genome of Drechmeria coniospora.</title>
        <authorList>
            <person name="Zhang L."/>
            <person name="Zhou Z."/>
            <person name="Guo Q."/>
            <person name="Fokkens L."/>
            <person name="Miskei M."/>
            <person name="Pocsi I."/>
            <person name="Zhang W."/>
            <person name="Chen M."/>
            <person name="Wang L."/>
            <person name="Sun Y."/>
            <person name="Donzelli B.G."/>
            <person name="Gibson D.M."/>
            <person name="Nelson D.R."/>
            <person name="Luo J.G."/>
            <person name="Rep M."/>
            <person name="Liu H."/>
            <person name="Yang S."/>
            <person name="Wang J."/>
            <person name="Krasnoff S.B."/>
            <person name="Xu Y."/>
            <person name="Molnar I."/>
            <person name="Lin M."/>
        </authorList>
    </citation>
    <scope>NUCLEOTIDE SEQUENCE [LARGE SCALE GENOMIC DNA]</scope>
    <source>
        <strain evidence="2 3">ARSEF 6962</strain>
    </source>
</reference>
<organism evidence="2 3">
    <name type="scientific">Drechmeria coniospora</name>
    <name type="common">Nematophagous fungus</name>
    <name type="synonym">Meria coniospora</name>
    <dbReference type="NCBI Taxonomy" id="98403"/>
    <lineage>
        <taxon>Eukaryota</taxon>
        <taxon>Fungi</taxon>
        <taxon>Dikarya</taxon>
        <taxon>Ascomycota</taxon>
        <taxon>Pezizomycotina</taxon>
        <taxon>Sordariomycetes</taxon>
        <taxon>Hypocreomycetidae</taxon>
        <taxon>Hypocreales</taxon>
        <taxon>Ophiocordycipitaceae</taxon>
        <taxon>Drechmeria</taxon>
    </lineage>
</organism>
<dbReference type="EMBL" id="LAYC01000003">
    <property type="protein sequence ID" value="KYK54911.1"/>
    <property type="molecule type" value="Genomic_DNA"/>
</dbReference>
<dbReference type="PANTHER" id="PTHR35896">
    <property type="entry name" value="IG-LIKE DOMAIN-CONTAINING PROTEIN"/>
    <property type="match status" value="1"/>
</dbReference>
<evidence type="ECO:0000313" key="3">
    <source>
        <dbReference type="Proteomes" id="UP000076580"/>
    </source>
</evidence>
<dbReference type="AlphaFoldDB" id="A0A151GCY4"/>
<keyword evidence="1" id="KW-0812">Transmembrane</keyword>
<comment type="caution">
    <text evidence="2">The sequence shown here is derived from an EMBL/GenBank/DDBJ whole genome shotgun (WGS) entry which is preliminary data.</text>
</comment>
<feature type="transmembrane region" description="Helical" evidence="1">
    <location>
        <begin position="47"/>
        <end position="66"/>
    </location>
</feature>
<protein>
    <submittedName>
        <fullName evidence="2">Uncharacterized protein</fullName>
    </submittedName>
</protein>